<evidence type="ECO:0000313" key="2">
    <source>
        <dbReference type="Proteomes" id="UP000734854"/>
    </source>
</evidence>
<accession>A0A8J5GU91</accession>
<comment type="caution">
    <text evidence="1">The sequence shown here is derived from an EMBL/GenBank/DDBJ whole genome shotgun (WGS) entry which is preliminary data.</text>
</comment>
<dbReference type="Proteomes" id="UP000734854">
    <property type="component" value="Unassembled WGS sequence"/>
</dbReference>
<gene>
    <name evidence="1" type="ORF">ZIOFF_024430</name>
</gene>
<name>A0A8J5GU91_ZINOF</name>
<keyword evidence="2" id="KW-1185">Reference proteome</keyword>
<dbReference type="AlphaFoldDB" id="A0A8J5GU91"/>
<evidence type="ECO:0000313" key="1">
    <source>
        <dbReference type="EMBL" id="KAG6514090.1"/>
    </source>
</evidence>
<sequence length="121" mass="13267">MVACGCGFFRRCNRSQVMVVELIPLGVAVRVFTVTVPTMPLRSVGRSLISSTESHDTLASPPLPILPSMSPITDALFLKPLQVYMRRAQPELDSCPSLPLPADLDARPSILICLLLFVKKF</sequence>
<proteinExistence type="predicted"/>
<protein>
    <submittedName>
        <fullName evidence="1">Uncharacterized protein</fullName>
    </submittedName>
</protein>
<organism evidence="1 2">
    <name type="scientific">Zingiber officinale</name>
    <name type="common">Ginger</name>
    <name type="synonym">Amomum zingiber</name>
    <dbReference type="NCBI Taxonomy" id="94328"/>
    <lineage>
        <taxon>Eukaryota</taxon>
        <taxon>Viridiplantae</taxon>
        <taxon>Streptophyta</taxon>
        <taxon>Embryophyta</taxon>
        <taxon>Tracheophyta</taxon>
        <taxon>Spermatophyta</taxon>
        <taxon>Magnoliopsida</taxon>
        <taxon>Liliopsida</taxon>
        <taxon>Zingiberales</taxon>
        <taxon>Zingiberaceae</taxon>
        <taxon>Zingiber</taxon>
    </lineage>
</organism>
<reference evidence="1 2" key="1">
    <citation type="submission" date="2020-08" db="EMBL/GenBank/DDBJ databases">
        <title>Plant Genome Project.</title>
        <authorList>
            <person name="Zhang R.-G."/>
        </authorList>
    </citation>
    <scope>NUCLEOTIDE SEQUENCE [LARGE SCALE GENOMIC DNA]</scope>
    <source>
        <tissue evidence="1">Rhizome</tissue>
    </source>
</reference>
<dbReference type="EMBL" id="JACMSC010000007">
    <property type="protein sequence ID" value="KAG6514090.1"/>
    <property type="molecule type" value="Genomic_DNA"/>
</dbReference>